<dbReference type="GeneID" id="106155263"/>
<dbReference type="AlphaFoldDB" id="A0A1S3HKD3"/>
<name>A0A1S3HKD3_LINAN</name>
<evidence type="ECO:0000313" key="1">
    <source>
        <dbReference type="Proteomes" id="UP000085678"/>
    </source>
</evidence>
<sequence>MKHPPGKVYDPPLRKPPPELVEAFTQNGELDLEFWYWNFKNYHHVTLFNKTFIDTLIKNDKNKKMIGAYGHESAGLKELLQKYAAELNGKSGIVIGTQHPWVEVMLLNVGVNHVTTVDYNTITIEHPNISVISVTNLAEKNLDGRFQPADFAVSFSSIEHAGLGRYGDPLNPYGDLESAAQTWCMLKPGGLFFLGVPANFGKRKGKIRFNGDRIYGEARLEHLTANFLELERRPFEYDSIITLRKPLSD</sequence>
<accession>A0A1S3HKD3</accession>
<keyword evidence="1" id="KW-1185">Reference proteome</keyword>
<reference evidence="2" key="1">
    <citation type="submission" date="2025-08" db="UniProtKB">
        <authorList>
            <consortium name="RefSeq"/>
        </authorList>
    </citation>
    <scope>IDENTIFICATION</scope>
    <source>
        <tissue evidence="2">Gonads</tissue>
    </source>
</reference>
<dbReference type="InterPro" id="IPR029063">
    <property type="entry name" value="SAM-dependent_MTases_sf"/>
</dbReference>
<dbReference type="KEGG" id="lak:106155263"/>
<dbReference type="InterPro" id="IPR004951">
    <property type="entry name" value="DUF268_CAE_spp"/>
</dbReference>
<dbReference type="OrthoDB" id="428346at2759"/>
<dbReference type="SUPFAM" id="SSF53335">
    <property type="entry name" value="S-adenosyl-L-methionine-dependent methyltransferases"/>
    <property type="match status" value="1"/>
</dbReference>
<proteinExistence type="predicted"/>
<dbReference type="Proteomes" id="UP000085678">
    <property type="component" value="Unplaced"/>
</dbReference>
<dbReference type="InParanoid" id="A0A1S3HKD3"/>
<organism evidence="1 2">
    <name type="scientific">Lingula anatina</name>
    <name type="common">Brachiopod</name>
    <name type="synonym">Lingula unguis</name>
    <dbReference type="NCBI Taxonomy" id="7574"/>
    <lineage>
        <taxon>Eukaryota</taxon>
        <taxon>Metazoa</taxon>
        <taxon>Spiralia</taxon>
        <taxon>Lophotrochozoa</taxon>
        <taxon>Brachiopoda</taxon>
        <taxon>Linguliformea</taxon>
        <taxon>Lingulata</taxon>
        <taxon>Lingulida</taxon>
        <taxon>Linguloidea</taxon>
        <taxon>Lingulidae</taxon>
        <taxon>Lingula</taxon>
    </lineage>
</organism>
<dbReference type="RefSeq" id="XP_013385459.1">
    <property type="nucleotide sequence ID" value="XM_013530005.1"/>
</dbReference>
<dbReference type="Pfam" id="PF03269">
    <property type="entry name" value="DUF268"/>
    <property type="match status" value="1"/>
</dbReference>
<protein>
    <submittedName>
        <fullName evidence="2">Uncharacterized protein LOC106155263</fullName>
    </submittedName>
</protein>
<gene>
    <name evidence="2" type="primary">LOC106155263</name>
</gene>
<evidence type="ECO:0000313" key="2">
    <source>
        <dbReference type="RefSeq" id="XP_013385459.1"/>
    </source>
</evidence>